<evidence type="ECO:0000256" key="1">
    <source>
        <dbReference type="ARBA" id="ARBA00004162"/>
    </source>
</evidence>
<organism evidence="11 12">
    <name type="scientific">Actinomadura viridis</name>
    <dbReference type="NCBI Taxonomy" id="58110"/>
    <lineage>
        <taxon>Bacteria</taxon>
        <taxon>Bacillati</taxon>
        <taxon>Actinomycetota</taxon>
        <taxon>Actinomycetes</taxon>
        <taxon>Streptosporangiales</taxon>
        <taxon>Thermomonosporaceae</taxon>
        <taxon>Actinomadura</taxon>
    </lineage>
</organism>
<keyword evidence="12" id="KW-1185">Reference proteome</keyword>
<evidence type="ECO:0000256" key="2">
    <source>
        <dbReference type="ARBA" id="ARBA00008149"/>
    </source>
</evidence>
<dbReference type="GO" id="GO:0005576">
    <property type="term" value="C:extracellular region"/>
    <property type="evidence" value="ECO:0007669"/>
    <property type="project" value="TreeGrafter"/>
</dbReference>
<dbReference type="GO" id="GO:0016787">
    <property type="term" value="F:hydrolase activity"/>
    <property type="evidence" value="ECO:0007669"/>
    <property type="project" value="UniProtKB-KW"/>
</dbReference>
<dbReference type="Pfam" id="PF05108">
    <property type="entry name" value="T7SS_ESX1_EccB"/>
    <property type="match status" value="1"/>
</dbReference>
<gene>
    <name evidence="11" type="ORF">IW256_007367</name>
</gene>
<dbReference type="InterPro" id="IPR044857">
    <property type="entry name" value="T7SS_EccB_R1"/>
</dbReference>
<dbReference type="GO" id="GO:0005524">
    <property type="term" value="F:ATP binding"/>
    <property type="evidence" value="ECO:0007669"/>
    <property type="project" value="UniProtKB-KW"/>
</dbReference>
<dbReference type="InterPro" id="IPR007795">
    <property type="entry name" value="T7SS_EccB"/>
</dbReference>
<dbReference type="NCBIfam" id="TIGR03919">
    <property type="entry name" value="T7SS_EccB"/>
    <property type="match status" value="1"/>
</dbReference>
<proteinExistence type="inferred from homology"/>
<evidence type="ECO:0000256" key="8">
    <source>
        <dbReference type="ARBA" id="ARBA00022989"/>
    </source>
</evidence>
<evidence type="ECO:0000256" key="5">
    <source>
        <dbReference type="ARBA" id="ARBA00022741"/>
    </source>
</evidence>
<evidence type="ECO:0000313" key="11">
    <source>
        <dbReference type="EMBL" id="MBG6093254.1"/>
    </source>
</evidence>
<keyword evidence="7" id="KW-0067">ATP-binding</keyword>
<sequence length="476" mass="48918">MQSRRDLYQAHRLMMQRVGLALLQGEPDVAESPMRRLSVGVLGGATLAIVLIGVFAIVGLIRPGGAKGLDKGDTIIIEKETGTKYIYDTNSRKLLPVANYASALLALNKKGTKPRSVSRKSLNKFERGPMIGIAGAPDSLPAADQLIRGPWSVCVREADGGTGVRRPMTALAAGRKVGGRTLPAGEALVVQAAGQSWVIWKDRRMSLRLPPAQVSALTGGAQPAQVAPAWLNSIPATGDFAAPQVPGQRGRQVRGPGGQEARVGQIFKADTGGGTNWYVTLDDGLAQISGTQARLLLSDPATKAAYPGRLAEALPTDMPSATATQSRTRLYSDALPATMPKFVQWTTTEPLCAVYSGGTSTTAQLTLGGQLPPPSVTALGVGTSGGGAAVDQLVLPPGGASLVRLAPGAGAAGAVGSLSIINDQGIRYAIPSAEIAANLGYDAAKAAPVPASVLHLIPAGPALDPKAATTPVRRAG</sequence>
<keyword evidence="4 10" id="KW-0812">Transmembrane</keyword>
<evidence type="ECO:0000256" key="9">
    <source>
        <dbReference type="ARBA" id="ARBA00023136"/>
    </source>
</evidence>
<accession>A0A931DL70</accession>
<comment type="subcellular location">
    <subcellularLocation>
        <location evidence="1">Cell membrane</location>
        <topology evidence="1">Single-pass membrane protein</topology>
    </subcellularLocation>
</comment>
<evidence type="ECO:0000256" key="3">
    <source>
        <dbReference type="ARBA" id="ARBA00022475"/>
    </source>
</evidence>
<name>A0A931DL70_9ACTN</name>
<reference evidence="11" key="1">
    <citation type="submission" date="2020-11" db="EMBL/GenBank/DDBJ databases">
        <title>Sequencing the genomes of 1000 actinobacteria strains.</title>
        <authorList>
            <person name="Klenk H.-P."/>
        </authorList>
    </citation>
    <scope>NUCLEOTIDE SEQUENCE</scope>
    <source>
        <strain evidence="11">DSM 43175</strain>
    </source>
</reference>
<dbReference type="PANTHER" id="PTHR40765:SF2">
    <property type="entry name" value="ESX-2 SECRETION SYSTEM ATPASE ECCB2"/>
    <property type="match status" value="1"/>
</dbReference>
<evidence type="ECO:0000313" key="12">
    <source>
        <dbReference type="Proteomes" id="UP000614047"/>
    </source>
</evidence>
<dbReference type="EMBL" id="JADOUA010000001">
    <property type="protein sequence ID" value="MBG6093254.1"/>
    <property type="molecule type" value="Genomic_DNA"/>
</dbReference>
<evidence type="ECO:0000256" key="6">
    <source>
        <dbReference type="ARBA" id="ARBA00022801"/>
    </source>
</evidence>
<keyword evidence="9 10" id="KW-0472">Membrane</keyword>
<comment type="caution">
    <text evidence="11">The sequence shown here is derived from an EMBL/GenBank/DDBJ whole genome shotgun (WGS) entry which is preliminary data.</text>
</comment>
<dbReference type="RefSeq" id="WP_197015340.1">
    <property type="nucleotide sequence ID" value="NZ_BAABES010000015.1"/>
</dbReference>
<dbReference type="InterPro" id="IPR042485">
    <property type="entry name" value="T7SS_EccB_R3"/>
</dbReference>
<keyword evidence="8 10" id="KW-1133">Transmembrane helix</keyword>
<evidence type="ECO:0000256" key="7">
    <source>
        <dbReference type="ARBA" id="ARBA00022840"/>
    </source>
</evidence>
<comment type="similarity">
    <text evidence="2">Belongs to the EccB family.</text>
</comment>
<dbReference type="PANTHER" id="PTHR40765">
    <property type="entry name" value="ESX-2 SECRETION SYSTEM ATPASE ECCB2"/>
    <property type="match status" value="1"/>
</dbReference>
<feature type="transmembrane region" description="Helical" evidence="10">
    <location>
        <begin position="37"/>
        <end position="61"/>
    </location>
</feature>
<keyword evidence="5" id="KW-0547">Nucleotide-binding</keyword>
<dbReference type="Proteomes" id="UP000614047">
    <property type="component" value="Unassembled WGS sequence"/>
</dbReference>
<dbReference type="Gene3D" id="3.30.2390.20">
    <property type="entry name" value="Type VII secretion system EccB, repeat 1 domain"/>
    <property type="match status" value="1"/>
</dbReference>
<protein>
    <submittedName>
        <fullName evidence="11">Type VII secretion protein EccB</fullName>
    </submittedName>
</protein>
<dbReference type="Gene3D" id="2.40.50.910">
    <property type="entry name" value="Type VII secretion system EccB, repeat 3 domain"/>
    <property type="match status" value="1"/>
</dbReference>
<dbReference type="GO" id="GO:0005886">
    <property type="term" value="C:plasma membrane"/>
    <property type="evidence" value="ECO:0007669"/>
    <property type="project" value="UniProtKB-SubCell"/>
</dbReference>
<keyword evidence="6" id="KW-0378">Hydrolase</keyword>
<keyword evidence="3" id="KW-1003">Cell membrane</keyword>
<evidence type="ECO:0000256" key="10">
    <source>
        <dbReference type="SAM" id="Phobius"/>
    </source>
</evidence>
<dbReference type="AlphaFoldDB" id="A0A931DL70"/>
<evidence type="ECO:0000256" key="4">
    <source>
        <dbReference type="ARBA" id="ARBA00022692"/>
    </source>
</evidence>